<comment type="caution">
    <text evidence="2">The sequence shown here is derived from an EMBL/GenBank/DDBJ whole genome shotgun (WGS) entry which is preliminary data.</text>
</comment>
<name>A0AAE0JFW0_9PEZI</name>
<keyword evidence="3" id="KW-1185">Reference proteome</keyword>
<dbReference type="Proteomes" id="UP001278500">
    <property type="component" value="Unassembled WGS sequence"/>
</dbReference>
<proteinExistence type="predicted"/>
<keyword evidence="1" id="KW-0812">Transmembrane</keyword>
<dbReference type="EMBL" id="JAUEPP010000004">
    <property type="protein sequence ID" value="KAK3345601.1"/>
    <property type="molecule type" value="Genomic_DNA"/>
</dbReference>
<reference evidence="2" key="1">
    <citation type="journal article" date="2023" name="Mol. Phylogenet. Evol.">
        <title>Genome-scale phylogeny and comparative genomics of the fungal order Sordariales.</title>
        <authorList>
            <person name="Hensen N."/>
            <person name="Bonometti L."/>
            <person name="Westerberg I."/>
            <person name="Brannstrom I.O."/>
            <person name="Guillou S."/>
            <person name="Cros-Aarteil S."/>
            <person name="Calhoun S."/>
            <person name="Haridas S."/>
            <person name="Kuo A."/>
            <person name="Mondo S."/>
            <person name="Pangilinan J."/>
            <person name="Riley R."/>
            <person name="LaButti K."/>
            <person name="Andreopoulos B."/>
            <person name="Lipzen A."/>
            <person name="Chen C."/>
            <person name="Yan M."/>
            <person name="Daum C."/>
            <person name="Ng V."/>
            <person name="Clum A."/>
            <person name="Steindorff A."/>
            <person name="Ohm R.A."/>
            <person name="Martin F."/>
            <person name="Silar P."/>
            <person name="Natvig D.O."/>
            <person name="Lalanne C."/>
            <person name="Gautier V."/>
            <person name="Ament-Velasquez S.L."/>
            <person name="Kruys A."/>
            <person name="Hutchinson M.I."/>
            <person name="Powell A.J."/>
            <person name="Barry K."/>
            <person name="Miller A.N."/>
            <person name="Grigoriev I.V."/>
            <person name="Debuchy R."/>
            <person name="Gladieux P."/>
            <person name="Hiltunen Thoren M."/>
            <person name="Johannesson H."/>
        </authorList>
    </citation>
    <scope>NUCLEOTIDE SEQUENCE</scope>
    <source>
        <strain evidence="2">CBS 560.94</strain>
    </source>
</reference>
<keyword evidence="1" id="KW-1133">Transmembrane helix</keyword>
<reference evidence="2" key="2">
    <citation type="submission" date="2023-06" db="EMBL/GenBank/DDBJ databases">
        <authorList>
            <consortium name="Lawrence Berkeley National Laboratory"/>
            <person name="Haridas S."/>
            <person name="Hensen N."/>
            <person name="Bonometti L."/>
            <person name="Westerberg I."/>
            <person name="Brannstrom I.O."/>
            <person name="Guillou S."/>
            <person name="Cros-Aarteil S."/>
            <person name="Calhoun S."/>
            <person name="Kuo A."/>
            <person name="Mondo S."/>
            <person name="Pangilinan J."/>
            <person name="Riley R."/>
            <person name="Labutti K."/>
            <person name="Andreopoulos B."/>
            <person name="Lipzen A."/>
            <person name="Chen C."/>
            <person name="Yanf M."/>
            <person name="Daum C."/>
            <person name="Ng V."/>
            <person name="Clum A."/>
            <person name="Steindorff A."/>
            <person name="Ohm R."/>
            <person name="Martin F."/>
            <person name="Silar P."/>
            <person name="Natvig D."/>
            <person name="Lalanne C."/>
            <person name="Gautier V."/>
            <person name="Ament-Velasquez S.L."/>
            <person name="Kruys A."/>
            <person name="Hutchinson M.I."/>
            <person name="Powell A.J."/>
            <person name="Barry K."/>
            <person name="Miller A.N."/>
            <person name="Grigoriev I.V."/>
            <person name="Debuchy R."/>
            <person name="Gladieux P."/>
            <person name="Thoren M.H."/>
            <person name="Johannesson H."/>
        </authorList>
    </citation>
    <scope>NUCLEOTIDE SEQUENCE</scope>
    <source>
        <strain evidence="2">CBS 560.94</strain>
    </source>
</reference>
<dbReference type="RefSeq" id="XP_062682214.1">
    <property type="nucleotide sequence ID" value="XM_062826893.1"/>
</dbReference>
<feature type="transmembrane region" description="Helical" evidence="1">
    <location>
        <begin position="47"/>
        <end position="67"/>
    </location>
</feature>
<protein>
    <recommendedName>
        <fullName evidence="4">Transmembrane protein</fullName>
    </recommendedName>
</protein>
<dbReference type="GeneID" id="87864047"/>
<accession>A0AAE0JFW0</accession>
<sequence length="103" mass="11594">MLYQINRMCSSGCKPRRRRTLLGLGHRVLSRSAMLKSFKARRVVQRCSDLCIVLCCFALISVLFTHLKTSRSLGEGMIVTASAASIHGSQNEILGYWRFGPQF</sequence>
<keyword evidence="1" id="KW-0472">Membrane</keyword>
<evidence type="ECO:0008006" key="4">
    <source>
        <dbReference type="Google" id="ProtNLM"/>
    </source>
</evidence>
<gene>
    <name evidence="2" type="ORF">B0H65DRAFT_467094</name>
</gene>
<organism evidence="2 3">
    <name type="scientific">Neurospora tetraspora</name>
    <dbReference type="NCBI Taxonomy" id="94610"/>
    <lineage>
        <taxon>Eukaryota</taxon>
        <taxon>Fungi</taxon>
        <taxon>Dikarya</taxon>
        <taxon>Ascomycota</taxon>
        <taxon>Pezizomycotina</taxon>
        <taxon>Sordariomycetes</taxon>
        <taxon>Sordariomycetidae</taxon>
        <taxon>Sordariales</taxon>
        <taxon>Sordariaceae</taxon>
        <taxon>Neurospora</taxon>
    </lineage>
</organism>
<evidence type="ECO:0000313" key="2">
    <source>
        <dbReference type="EMBL" id="KAK3345601.1"/>
    </source>
</evidence>
<dbReference type="AlphaFoldDB" id="A0AAE0JFW0"/>
<evidence type="ECO:0000256" key="1">
    <source>
        <dbReference type="SAM" id="Phobius"/>
    </source>
</evidence>
<evidence type="ECO:0000313" key="3">
    <source>
        <dbReference type="Proteomes" id="UP001278500"/>
    </source>
</evidence>